<feature type="non-terminal residue" evidence="2">
    <location>
        <position position="1"/>
    </location>
</feature>
<dbReference type="AlphaFoldDB" id="A0AAN8XAY6"/>
<evidence type="ECO:0000256" key="1">
    <source>
        <dbReference type="SAM" id="MobiDB-lite"/>
    </source>
</evidence>
<evidence type="ECO:0000313" key="2">
    <source>
        <dbReference type="EMBL" id="KAK7079406.1"/>
    </source>
</evidence>
<comment type="caution">
    <text evidence="2">The sequence shown here is derived from an EMBL/GenBank/DDBJ whole genome shotgun (WGS) entry which is preliminary data.</text>
</comment>
<gene>
    <name evidence="2" type="ORF">SK128_009209</name>
</gene>
<dbReference type="EMBL" id="JAXCGZ010007134">
    <property type="protein sequence ID" value="KAK7079406.1"/>
    <property type="molecule type" value="Genomic_DNA"/>
</dbReference>
<keyword evidence="3" id="KW-1185">Reference proteome</keyword>
<dbReference type="Proteomes" id="UP001381693">
    <property type="component" value="Unassembled WGS sequence"/>
</dbReference>
<name>A0AAN8XAY6_HALRR</name>
<feature type="region of interest" description="Disordered" evidence="1">
    <location>
        <begin position="1"/>
        <end position="32"/>
    </location>
</feature>
<organism evidence="2 3">
    <name type="scientific">Halocaridina rubra</name>
    <name type="common">Hawaiian red shrimp</name>
    <dbReference type="NCBI Taxonomy" id="373956"/>
    <lineage>
        <taxon>Eukaryota</taxon>
        <taxon>Metazoa</taxon>
        <taxon>Ecdysozoa</taxon>
        <taxon>Arthropoda</taxon>
        <taxon>Crustacea</taxon>
        <taxon>Multicrustacea</taxon>
        <taxon>Malacostraca</taxon>
        <taxon>Eumalacostraca</taxon>
        <taxon>Eucarida</taxon>
        <taxon>Decapoda</taxon>
        <taxon>Pleocyemata</taxon>
        <taxon>Caridea</taxon>
        <taxon>Atyoidea</taxon>
        <taxon>Atyidae</taxon>
        <taxon>Halocaridina</taxon>
    </lineage>
</organism>
<reference evidence="2 3" key="1">
    <citation type="submission" date="2023-11" db="EMBL/GenBank/DDBJ databases">
        <title>Halocaridina rubra genome assembly.</title>
        <authorList>
            <person name="Smith C."/>
        </authorList>
    </citation>
    <scope>NUCLEOTIDE SEQUENCE [LARGE SCALE GENOMIC DNA]</scope>
    <source>
        <strain evidence="2">EP-1</strain>
        <tissue evidence="2">Whole</tissue>
    </source>
</reference>
<evidence type="ECO:0000313" key="3">
    <source>
        <dbReference type="Proteomes" id="UP001381693"/>
    </source>
</evidence>
<proteinExistence type="predicted"/>
<protein>
    <submittedName>
        <fullName evidence="2">Uncharacterized protein</fullName>
    </submittedName>
</protein>
<accession>A0AAN8XAY6</accession>
<sequence length="57" mass="6142">HKLKGVDPNPRLSLVEERRQHRPLPDPITHPDVILRAGSGVGEGGYHKVGGTKVGVN</sequence>